<accession>A0A840I2H1</accession>
<sequence length="77" mass="8045">MQRSTRRFALVSICVAAVLGAGALVVLDGFEQPSAAATPPQRAEPKAEAPKPKAPPDMPPMAEPTDLPEAPINPVPY</sequence>
<protein>
    <submittedName>
        <fullName evidence="2">Uncharacterized protein</fullName>
    </submittedName>
</protein>
<name>A0A840I2H1_9PROT</name>
<keyword evidence="3" id="KW-1185">Reference proteome</keyword>
<evidence type="ECO:0000313" key="2">
    <source>
        <dbReference type="EMBL" id="MBB4658388.1"/>
    </source>
</evidence>
<gene>
    <name evidence="2" type="ORF">GGQ59_000888</name>
</gene>
<organism evidence="2 3">
    <name type="scientific">Parvularcula dongshanensis</name>
    <dbReference type="NCBI Taxonomy" id="1173995"/>
    <lineage>
        <taxon>Bacteria</taxon>
        <taxon>Pseudomonadati</taxon>
        <taxon>Pseudomonadota</taxon>
        <taxon>Alphaproteobacteria</taxon>
        <taxon>Parvularculales</taxon>
        <taxon>Parvularculaceae</taxon>
        <taxon>Parvularcula</taxon>
    </lineage>
</organism>
<dbReference type="RefSeq" id="WP_183816168.1">
    <property type="nucleotide sequence ID" value="NZ_JACHOB010000001.1"/>
</dbReference>
<dbReference type="EMBL" id="JACHOB010000001">
    <property type="protein sequence ID" value="MBB4658388.1"/>
    <property type="molecule type" value="Genomic_DNA"/>
</dbReference>
<reference evidence="2 3" key="1">
    <citation type="submission" date="2020-08" db="EMBL/GenBank/DDBJ databases">
        <title>Genomic Encyclopedia of Type Strains, Phase IV (KMG-IV): sequencing the most valuable type-strain genomes for metagenomic binning, comparative biology and taxonomic classification.</title>
        <authorList>
            <person name="Goeker M."/>
        </authorList>
    </citation>
    <scope>NUCLEOTIDE SEQUENCE [LARGE SCALE GENOMIC DNA]</scope>
    <source>
        <strain evidence="2 3">DSM 102850</strain>
    </source>
</reference>
<proteinExistence type="predicted"/>
<feature type="region of interest" description="Disordered" evidence="1">
    <location>
        <begin position="34"/>
        <end position="77"/>
    </location>
</feature>
<comment type="caution">
    <text evidence="2">The sequence shown here is derived from an EMBL/GenBank/DDBJ whole genome shotgun (WGS) entry which is preliminary data.</text>
</comment>
<dbReference type="Proteomes" id="UP000563524">
    <property type="component" value="Unassembled WGS sequence"/>
</dbReference>
<feature type="compositionally biased region" description="Pro residues" evidence="1">
    <location>
        <begin position="52"/>
        <end position="62"/>
    </location>
</feature>
<dbReference type="AlphaFoldDB" id="A0A840I2H1"/>
<evidence type="ECO:0000313" key="3">
    <source>
        <dbReference type="Proteomes" id="UP000563524"/>
    </source>
</evidence>
<evidence type="ECO:0000256" key="1">
    <source>
        <dbReference type="SAM" id="MobiDB-lite"/>
    </source>
</evidence>